<reference evidence="2 3" key="1">
    <citation type="submission" date="2014-04" db="EMBL/GenBank/DDBJ databases">
        <authorList>
            <consortium name="DOE Joint Genome Institute"/>
            <person name="Kuo A."/>
            <person name="Tarkka M."/>
            <person name="Buscot F."/>
            <person name="Kohler A."/>
            <person name="Nagy L.G."/>
            <person name="Floudas D."/>
            <person name="Copeland A."/>
            <person name="Barry K.W."/>
            <person name="Cichocki N."/>
            <person name="Veneault-Fourrey C."/>
            <person name="LaButti K."/>
            <person name="Lindquist E.A."/>
            <person name="Lipzen A."/>
            <person name="Lundell T."/>
            <person name="Morin E."/>
            <person name="Murat C."/>
            <person name="Sun H."/>
            <person name="Tunlid A."/>
            <person name="Henrissat B."/>
            <person name="Grigoriev I.V."/>
            <person name="Hibbett D.S."/>
            <person name="Martin F."/>
            <person name="Nordberg H.P."/>
            <person name="Cantor M.N."/>
            <person name="Hua S.X."/>
        </authorList>
    </citation>
    <scope>NUCLEOTIDE SEQUENCE [LARGE SCALE GENOMIC DNA]</scope>
    <source>
        <strain evidence="2 3">F 1598</strain>
    </source>
</reference>
<feature type="compositionally biased region" description="Acidic residues" evidence="1">
    <location>
        <begin position="31"/>
        <end position="40"/>
    </location>
</feature>
<gene>
    <name evidence="2" type="ORF">PILCRDRAFT_5147</name>
</gene>
<reference evidence="3" key="2">
    <citation type="submission" date="2015-01" db="EMBL/GenBank/DDBJ databases">
        <title>Evolutionary Origins and Diversification of the Mycorrhizal Mutualists.</title>
        <authorList>
            <consortium name="DOE Joint Genome Institute"/>
            <consortium name="Mycorrhizal Genomics Consortium"/>
            <person name="Kohler A."/>
            <person name="Kuo A."/>
            <person name="Nagy L.G."/>
            <person name="Floudas D."/>
            <person name="Copeland A."/>
            <person name="Barry K.W."/>
            <person name="Cichocki N."/>
            <person name="Veneault-Fourrey C."/>
            <person name="LaButti K."/>
            <person name="Lindquist E.A."/>
            <person name="Lipzen A."/>
            <person name="Lundell T."/>
            <person name="Morin E."/>
            <person name="Murat C."/>
            <person name="Riley R."/>
            <person name="Ohm R."/>
            <person name="Sun H."/>
            <person name="Tunlid A."/>
            <person name="Henrissat B."/>
            <person name="Grigoriev I.V."/>
            <person name="Hibbett D.S."/>
            <person name="Martin F."/>
        </authorList>
    </citation>
    <scope>NUCLEOTIDE SEQUENCE [LARGE SCALE GENOMIC DNA]</scope>
    <source>
        <strain evidence="3">F 1598</strain>
    </source>
</reference>
<evidence type="ECO:0000256" key="1">
    <source>
        <dbReference type="SAM" id="MobiDB-lite"/>
    </source>
</evidence>
<dbReference type="Proteomes" id="UP000054166">
    <property type="component" value="Unassembled WGS sequence"/>
</dbReference>
<name>A0A0C3G610_PILCF</name>
<evidence type="ECO:0000313" key="2">
    <source>
        <dbReference type="EMBL" id="KIM86081.1"/>
    </source>
</evidence>
<organism evidence="2 3">
    <name type="scientific">Piloderma croceum (strain F 1598)</name>
    <dbReference type="NCBI Taxonomy" id="765440"/>
    <lineage>
        <taxon>Eukaryota</taxon>
        <taxon>Fungi</taxon>
        <taxon>Dikarya</taxon>
        <taxon>Basidiomycota</taxon>
        <taxon>Agaricomycotina</taxon>
        <taxon>Agaricomycetes</taxon>
        <taxon>Agaricomycetidae</taxon>
        <taxon>Atheliales</taxon>
        <taxon>Atheliaceae</taxon>
        <taxon>Piloderma</taxon>
    </lineage>
</organism>
<dbReference type="HOGENOM" id="CLU_1587132_0_0_1"/>
<dbReference type="EMBL" id="KN832983">
    <property type="protein sequence ID" value="KIM86081.1"/>
    <property type="molecule type" value="Genomic_DNA"/>
</dbReference>
<sequence>MPELGGDNALPNAHAEPIVPAPAPAPILEVQNEEDNDIPDIPDPNPDPAAAPPSPALEPVPNLPRCSNCPGVAIVVPIPVSHSLPSYTPCITLRDPLGTLSVGDQSAIRSSHDAQPSNAFDLNRSTAVDENQPLPNLSTNSRENYLSLHRARALHRKNANRLTVPHRH</sequence>
<accession>A0A0C3G610</accession>
<evidence type="ECO:0000313" key="3">
    <source>
        <dbReference type="Proteomes" id="UP000054166"/>
    </source>
</evidence>
<keyword evidence="3" id="KW-1185">Reference proteome</keyword>
<proteinExistence type="predicted"/>
<dbReference type="InParanoid" id="A0A0C3G610"/>
<dbReference type="AlphaFoldDB" id="A0A0C3G610"/>
<feature type="region of interest" description="Disordered" evidence="1">
    <location>
        <begin position="1"/>
        <end position="58"/>
    </location>
</feature>
<feature type="compositionally biased region" description="Pro residues" evidence="1">
    <location>
        <begin position="41"/>
        <end position="58"/>
    </location>
</feature>
<protein>
    <submittedName>
        <fullName evidence="2">Uncharacterized protein</fullName>
    </submittedName>
</protein>